<dbReference type="STRING" id="390807.SAMN04488095_1844"/>
<organism evidence="1 2">
    <name type="scientific">Jannaschia pohangensis</name>
    <dbReference type="NCBI Taxonomy" id="390807"/>
    <lineage>
        <taxon>Bacteria</taxon>
        <taxon>Pseudomonadati</taxon>
        <taxon>Pseudomonadota</taxon>
        <taxon>Alphaproteobacteria</taxon>
        <taxon>Rhodobacterales</taxon>
        <taxon>Roseobacteraceae</taxon>
        <taxon>Jannaschia</taxon>
    </lineage>
</organism>
<reference evidence="1 2" key="1">
    <citation type="submission" date="2016-10" db="EMBL/GenBank/DDBJ databases">
        <authorList>
            <person name="de Groot N.N."/>
        </authorList>
    </citation>
    <scope>NUCLEOTIDE SEQUENCE [LARGE SCALE GENOMIC DNA]</scope>
    <source>
        <strain evidence="1 2">DSM 19073</strain>
    </source>
</reference>
<dbReference type="RefSeq" id="WP_245749179.1">
    <property type="nucleotide sequence ID" value="NZ_FORA01000002.1"/>
</dbReference>
<proteinExistence type="predicted"/>
<dbReference type="AlphaFoldDB" id="A0A1I3MGR1"/>
<sequence>MKRTHLNGAGLTGAGPGIGHNSGQDFNGYTGRLHQWRRARKDLLGPTLPLPIIRMRIKRAAALGLDYGTYASVRATTGRDIVALLFSSNALGMIRAAEIEAARAAKLALVEAARGALMHAPLSPDAVAPLDWAARAPRFTDNWTEMRATLRRSVTDRGLPADAVLIVGETAFEASWCAALRAAGYISGDRYFGATS</sequence>
<evidence type="ECO:0000313" key="2">
    <source>
        <dbReference type="Proteomes" id="UP000199110"/>
    </source>
</evidence>
<protein>
    <submittedName>
        <fullName evidence="1">Uncharacterized protein</fullName>
    </submittedName>
</protein>
<keyword evidence="2" id="KW-1185">Reference proteome</keyword>
<accession>A0A1I3MGR1</accession>
<gene>
    <name evidence="1" type="ORF">SAMN04488095_1844</name>
</gene>
<evidence type="ECO:0000313" key="1">
    <source>
        <dbReference type="EMBL" id="SFI96167.1"/>
    </source>
</evidence>
<dbReference type="Proteomes" id="UP000199110">
    <property type="component" value="Unassembled WGS sequence"/>
</dbReference>
<dbReference type="EMBL" id="FORA01000002">
    <property type="protein sequence ID" value="SFI96167.1"/>
    <property type="molecule type" value="Genomic_DNA"/>
</dbReference>
<name>A0A1I3MGR1_9RHOB</name>